<dbReference type="Pfam" id="PF07779">
    <property type="entry name" value="Cas1_AcylT"/>
    <property type="match status" value="1"/>
</dbReference>
<evidence type="ECO:0000256" key="2">
    <source>
        <dbReference type="ARBA" id="ARBA00010666"/>
    </source>
</evidence>
<dbReference type="InterPro" id="IPR012419">
    <property type="entry name" value="Cas1_AcylTrans_dom"/>
</dbReference>
<dbReference type="AlphaFoldDB" id="A0A7R8WLJ0"/>
<keyword evidence="5" id="KW-1133">Transmembrane helix</keyword>
<dbReference type="PANTHER" id="PTHR13533">
    <property type="entry name" value="N-ACETYLNEURAMINATE 9-O-ACETYLTRANSFERASE"/>
    <property type="match status" value="1"/>
</dbReference>
<keyword evidence="7" id="KW-0325">Glycoprotein</keyword>
<dbReference type="GO" id="GO:0016740">
    <property type="term" value="F:transferase activity"/>
    <property type="evidence" value="ECO:0007669"/>
    <property type="project" value="UniProtKB-KW"/>
</dbReference>
<sequence>VLFRMNFLAVCLCFAMNRPYQFYYFVPLVSFWYAVLYVTLAIPPQITAASTEQNPLHYFYMVIKLVVLIALSTMLYMSEVFFERIFVTRPWKALFVSTDDDIHEWWFRWKLDRYSITFGMIFGYLYQLAQRYRLIDDSNHGNLWLRSVSLLVTLAGVAGLGGYLAFSFLCVTKERCNEVHSYLVFAPILSYVFLRNVSGYLRTRYSPFFVWFGKISLELFVMQYHIFLAADTSGILVLIPSYPVLNMLVVTFIFVCAAHEVHAITTILTPYAVPQDWRAMLRNIVVFICILIPIGIHDGMF</sequence>
<reference evidence="8" key="1">
    <citation type="submission" date="2020-11" db="EMBL/GenBank/DDBJ databases">
        <authorList>
            <person name="Tran Van P."/>
        </authorList>
    </citation>
    <scope>NUCLEOTIDE SEQUENCE</scope>
</reference>
<dbReference type="GO" id="GO:0005794">
    <property type="term" value="C:Golgi apparatus"/>
    <property type="evidence" value="ECO:0007669"/>
    <property type="project" value="UniProtKB-ARBA"/>
</dbReference>
<organism evidence="8">
    <name type="scientific">Cyprideis torosa</name>
    <dbReference type="NCBI Taxonomy" id="163714"/>
    <lineage>
        <taxon>Eukaryota</taxon>
        <taxon>Metazoa</taxon>
        <taxon>Ecdysozoa</taxon>
        <taxon>Arthropoda</taxon>
        <taxon>Crustacea</taxon>
        <taxon>Oligostraca</taxon>
        <taxon>Ostracoda</taxon>
        <taxon>Podocopa</taxon>
        <taxon>Podocopida</taxon>
        <taxon>Cytherocopina</taxon>
        <taxon>Cytheroidea</taxon>
        <taxon>Cytherideidae</taxon>
        <taxon>Cyprideis</taxon>
    </lineage>
</organism>
<evidence type="ECO:0000256" key="7">
    <source>
        <dbReference type="ARBA" id="ARBA00023180"/>
    </source>
</evidence>
<evidence type="ECO:0000256" key="5">
    <source>
        <dbReference type="ARBA" id="ARBA00022989"/>
    </source>
</evidence>
<comment type="similarity">
    <text evidence="2">Belongs to the PC-esterase family. CASD1 subfamily.</text>
</comment>
<evidence type="ECO:0000256" key="4">
    <source>
        <dbReference type="ARBA" id="ARBA00022692"/>
    </source>
</evidence>
<keyword evidence="6" id="KW-0472">Membrane</keyword>
<protein>
    <submittedName>
        <fullName evidence="8">Uncharacterized protein</fullName>
    </submittedName>
</protein>
<evidence type="ECO:0000256" key="6">
    <source>
        <dbReference type="ARBA" id="ARBA00023136"/>
    </source>
</evidence>
<feature type="non-terminal residue" evidence="8">
    <location>
        <position position="1"/>
    </location>
</feature>
<name>A0A7R8WLJ0_9CRUS</name>
<dbReference type="PANTHER" id="PTHR13533:SF1">
    <property type="entry name" value="N-ACETYLNEURAMINATE 9-O-ACETYLTRANSFERASE"/>
    <property type="match status" value="1"/>
</dbReference>
<keyword evidence="3" id="KW-0808">Transferase</keyword>
<dbReference type="GO" id="GO:0005975">
    <property type="term" value="P:carbohydrate metabolic process"/>
    <property type="evidence" value="ECO:0007669"/>
    <property type="project" value="UniProtKB-ARBA"/>
</dbReference>
<dbReference type="GO" id="GO:0016020">
    <property type="term" value="C:membrane"/>
    <property type="evidence" value="ECO:0007669"/>
    <property type="project" value="UniProtKB-SubCell"/>
</dbReference>
<keyword evidence="4" id="KW-0812">Transmembrane</keyword>
<comment type="subcellular location">
    <subcellularLocation>
        <location evidence="1">Membrane</location>
        <topology evidence="1">Multi-pass membrane protein</topology>
    </subcellularLocation>
</comment>
<evidence type="ECO:0000313" key="8">
    <source>
        <dbReference type="EMBL" id="CAD7231208.1"/>
    </source>
</evidence>
<dbReference type="EMBL" id="OB663282">
    <property type="protein sequence ID" value="CAD7231208.1"/>
    <property type="molecule type" value="Genomic_DNA"/>
</dbReference>
<dbReference type="OrthoDB" id="1932925at2759"/>
<evidence type="ECO:0000256" key="1">
    <source>
        <dbReference type="ARBA" id="ARBA00004141"/>
    </source>
</evidence>
<proteinExistence type="inferred from homology"/>
<gene>
    <name evidence="8" type="ORF">CTOB1V02_LOCUS9060</name>
</gene>
<accession>A0A7R8WLJ0</accession>
<evidence type="ECO:0000256" key="3">
    <source>
        <dbReference type="ARBA" id="ARBA00022679"/>
    </source>
</evidence>